<dbReference type="PANTHER" id="PTHR30026">
    <property type="entry name" value="OUTER MEMBRANE PROTEIN TOLC"/>
    <property type="match status" value="1"/>
</dbReference>
<dbReference type="Proteomes" id="UP000839598">
    <property type="component" value="Unassembled WGS sequence"/>
</dbReference>
<dbReference type="GO" id="GO:0015288">
    <property type="term" value="F:porin activity"/>
    <property type="evidence" value="ECO:0007669"/>
    <property type="project" value="TreeGrafter"/>
</dbReference>
<evidence type="ECO:0000256" key="1">
    <source>
        <dbReference type="ARBA" id="ARBA00004442"/>
    </source>
</evidence>
<organism evidence="8">
    <name type="scientific">Salmonella enterica subsp. salamae</name>
    <dbReference type="NCBI Taxonomy" id="59202"/>
    <lineage>
        <taxon>Bacteria</taxon>
        <taxon>Pseudomonadati</taxon>
        <taxon>Pseudomonadota</taxon>
        <taxon>Gammaproteobacteria</taxon>
        <taxon>Enterobacterales</taxon>
        <taxon>Enterobacteriaceae</taxon>
        <taxon>Salmonella</taxon>
    </lineage>
</organism>
<sequence length="475" mass="52840">MIHSKRQAAGLVIGTLLFAMSAPVYSIGILDAYSLALEKDPTFRAAIKEKEAGDENENIGRAGLLPKVSLNYQNSPRNWQTQRYPQRDFFGNVSEVTRRQQYRSYSSSITLTQPLFDYEAYARYKAGVAQTMMSDERYRGKLLDLAVRVINAYVEVAYSNEQIALAEAQKAAYKEQLTLNDRLMSAGEGTITDVSETQARYSLAEAQVIEARDALDAAQRELEVIIGMPLNQLDELQVLRPGKFKVAPLIPSKFEEWQKIALENNPVLAASRHGVDAAKYDVERNRAGFMPQVQLYASHSENDSSSDNTVNQKYRTDSIGVQVSLPIYSGGGVAASTRQAAARYGQAKAEMDTQVSTTLNDLRKQFNLCISSRAKLAAYELAVKSATTQVTATRQSVLAGQRVNVDVLNAEQQLYSAQRDLASAKYTYIKSWITLLSDSGTLDEKDVLRVAKYFVHSSSDHHYARDGSTRVPPRR</sequence>
<comment type="similarity">
    <text evidence="2">Belongs to the outer membrane factor (OMF) (TC 1.B.17) family.</text>
</comment>
<dbReference type="AlphaFoldDB" id="A0A5Y3N030"/>
<evidence type="ECO:0000256" key="7">
    <source>
        <dbReference type="ARBA" id="ARBA00023237"/>
    </source>
</evidence>
<accession>A0A5Y3N030</accession>
<dbReference type="NCBIfam" id="TIGR01844">
    <property type="entry name" value="type_I_sec_TolC"/>
    <property type="match status" value="1"/>
</dbReference>
<protein>
    <submittedName>
        <fullName evidence="8">Peptidase</fullName>
    </submittedName>
</protein>
<name>A0A5Y3N030_SALER</name>
<keyword evidence="5" id="KW-0812">Transmembrane</keyword>
<evidence type="ECO:0000256" key="5">
    <source>
        <dbReference type="ARBA" id="ARBA00022692"/>
    </source>
</evidence>
<comment type="caution">
    <text evidence="8">The sequence shown here is derived from an EMBL/GenBank/DDBJ whole genome shotgun (WGS) entry which is preliminary data.</text>
</comment>
<dbReference type="GO" id="GO:0009279">
    <property type="term" value="C:cell outer membrane"/>
    <property type="evidence" value="ECO:0007669"/>
    <property type="project" value="UniProtKB-SubCell"/>
</dbReference>
<proteinExistence type="inferred from homology"/>
<gene>
    <name evidence="8" type="ORF">DN310_23820</name>
</gene>
<dbReference type="EMBL" id="AAIVAV010000044">
    <property type="protein sequence ID" value="ECI4012241.1"/>
    <property type="molecule type" value="Genomic_DNA"/>
</dbReference>
<dbReference type="PANTHER" id="PTHR30026:SF20">
    <property type="entry name" value="OUTER MEMBRANE PROTEIN TOLC"/>
    <property type="match status" value="1"/>
</dbReference>
<dbReference type="InterPro" id="IPR003423">
    <property type="entry name" value="OMP_efflux"/>
</dbReference>
<dbReference type="InterPro" id="IPR051906">
    <property type="entry name" value="TolC-like"/>
</dbReference>
<keyword evidence="3" id="KW-0813">Transport</keyword>
<dbReference type="InterPro" id="IPR010130">
    <property type="entry name" value="T1SS_OMP_TolC"/>
</dbReference>
<dbReference type="GO" id="GO:0015562">
    <property type="term" value="F:efflux transmembrane transporter activity"/>
    <property type="evidence" value="ECO:0007669"/>
    <property type="project" value="InterPro"/>
</dbReference>
<evidence type="ECO:0000256" key="4">
    <source>
        <dbReference type="ARBA" id="ARBA00022452"/>
    </source>
</evidence>
<evidence type="ECO:0000313" key="8">
    <source>
        <dbReference type="EMBL" id="ECI4012241.1"/>
    </source>
</evidence>
<dbReference type="Pfam" id="PF02321">
    <property type="entry name" value="OEP"/>
    <property type="match status" value="2"/>
</dbReference>
<dbReference type="GO" id="GO:1990281">
    <property type="term" value="C:efflux pump complex"/>
    <property type="evidence" value="ECO:0007669"/>
    <property type="project" value="TreeGrafter"/>
</dbReference>
<keyword evidence="7" id="KW-0998">Cell outer membrane</keyword>
<evidence type="ECO:0000256" key="3">
    <source>
        <dbReference type="ARBA" id="ARBA00022448"/>
    </source>
</evidence>
<evidence type="ECO:0000256" key="2">
    <source>
        <dbReference type="ARBA" id="ARBA00007613"/>
    </source>
</evidence>
<dbReference type="SUPFAM" id="SSF56954">
    <property type="entry name" value="Outer membrane efflux proteins (OEP)"/>
    <property type="match status" value="1"/>
</dbReference>
<keyword evidence="6" id="KW-0472">Membrane</keyword>
<comment type="subcellular location">
    <subcellularLocation>
        <location evidence="1">Cell outer membrane</location>
    </subcellularLocation>
</comment>
<dbReference type="Gene3D" id="1.20.1600.10">
    <property type="entry name" value="Outer membrane efflux proteins (OEP)"/>
    <property type="match status" value="1"/>
</dbReference>
<evidence type="ECO:0000256" key="6">
    <source>
        <dbReference type="ARBA" id="ARBA00023136"/>
    </source>
</evidence>
<keyword evidence="4" id="KW-1134">Transmembrane beta strand</keyword>
<reference evidence="8" key="1">
    <citation type="submission" date="2018-06" db="EMBL/GenBank/DDBJ databases">
        <authorList>
            <person name="Ashton P.M."/>
            <person name="Dallman T."/>
            <person name="Nair S."/>
            <person name="De Pinna E."/>
            <person name="Peters T."/>
            <person name="Grant K."/>
        </authorList>
    </citation>
    <scope>NUCLEOTIDE SEQUENCE [LARGE SCALE GENOMIC DNA]</scope>
    <source>
        <strain evidence="8">275803</strain>
    </source>
</reference>